<dbReference type="InterPro" id="IPR010982">
    <property type="entry name" value="Lambda_DNA-bd_dom_sf"/>
</dbReference>
<dbReference type="PROSITE" id="PS50943">
    <property type="entry name" value="HTH_CROC1"/>
    <property type="match status" value="1"/>
</dbReference>
<sequence length="128" mass="14732">MSIFSENIRFLRDKMKASQQKVGDEISITRGRYATYEDGRSEPPIELLVKLSKYYKVSIDLLLTVDLRKYPLDDVVNLPNNRILLPMKVDHTGENRIEIVPQKASMGYLSGYNDPEFVEGLQHLSLPF</sequence>
<evidence type="ECO:0000313" key="4">
    <source>
        <dbReference type="Proteomes" id="UP000251937"/>
    </source>
</evidence>
<accession>A0AAX2ISE2</accession>
<dbReference type="CDD" id="cd00093">
    <property type="entry name" value="HTH_XRE"/>
    <property type="match status" value="1"/>
</dbReference>
<dbReference type="RefSeq" id="WP_346723612.1">
    <property type="nucleotide sequence ID" value="NZ_UAVR01000024.1"/>
</dbReference>
<dbReference type="SMART" id="SM00530">
    <property type="entry name" value="HTH_XRE"/>
    <property type="match status" value="1"/>
</dbReference>
<evidence type="ECO:0000256" key="1">
    <source>
        <dbReference type="ARBA" id="ARBA00023125"/>
    </source>
</evidence>
<evidence type="ECO:0000313" key="3">
    <source>
        <dbReference type="EMBL" id="SQA92748.1"/>
    </source>
</evidence>
<dbReference type="GO" id="GO:0003677">
    <property type="term" value="F:DNA binding"/>
    <property type="evidence" value="ECO:0007669"/>
    <property type="project" value="UniProtKB-KW"/>
</dbReference>
<keyword evidence="1" id="KW-0238">DNA-binding</keyword>
<feature type="domain" description="HTH cro/C1-type" evidence="2">
    <location>
        <begin position="8"/>
        <end position="62"/>
    </location>
</feature>
<dbReference type="EMBL" id="UAVR01000024">
    <property type="protein sequence ID" value="SQA92748.1"/>
    <property type="molecule type" value="Genomic_DNA"/>
</dbReference>
<dbReference type="Gene3D" id="1.10.260.40">
    <property type="entry name" value="lambda repressor-like DNA-binding domains"/>
    <property type="match status" value="1"/>
</dbReference>
<organism evidence="3 4">
    <name type="scientific">Chryseobacterium balustinum</name>
    <dbReference type="NCBI Taxonomy" id="246"/>
    <lineage>
        <taxon>Bacteria</taxon>
        <taxon>Pseudomonadati</taxon>
        <taxon>Bacteroidota</taxon>
        <taxon>Flavobacteriia</taxon>
        <taxon>Flavobacteriales</taxon>
        <taxon>Weeksellaceae</taxon>
        <taxon>Chryseobacterium group</taxon>
        <taxon>Chryseobacterium</taxon>
    </lineage>
</organism>
<protein>
    <submittedName>
        <fullName evidence="3">Helix-turn-helix domain</fullName>
    </submittedName>
</protein>
<dbReference type="AlphaFoldDB" id="A0AAX2ISE2"/>
<dbReference type="Proteomes" id="UP000251937">
    <property type="component" value="Unassembled WGS sequence"/>
</dbReference>
<dbReference type="PANTHER" id="PTHR46558:SF11">
    <property type="entry name" value="HTH-TYPE TRANSCRIPTIONAL REGULATOR XRE"/>
    <property type="match status" value="1"/>
</dbReference>
<dbReference type="PANTHER" id="PTHR46558">
    <property type="entry name" value="TRACRIPTIONAL REGULATORY PROTEIN-RELATED-RELATED"/>
    <property type="match status" value="1"/>
</dbReference>
<comment type="caution">
    <text evidence="3">The sequence shown here is derived from an EMBL/GenBank/DDBJ whole genome shotgun (WGS) entry which is preliminary data.</text>
</comment>
<evidence type="ECO:0000259" key="2">
    <source>
        <dbReference type="PROSITE" id="PS50943"/>
    </source>
</evidence>
<proteinExistence type="predicted"/>
<dbReference type="SUPFAM" id="SSF47413">
    <property type="entry name" value="lambda repressor-like DNA-binding domains"/>
    <property type="match status" value="1"/>
</dbReference>
<dbReference type="Pfam" id="PF12844">
    <property type="entry name" value="HTH_19"/>
    <property type="match status" value="1"/>
</dbReference>
<dbReference type="InterPro" id="IPR001387">
    <property type="entry name" value="Cro/C1-type_HTH"/>
</dbReference>
<name>A0AAX2ISE2_9FLAO</name>
<reference evidence="3 4" key="1">
    <citation type="submission" date="2018-06" db="EMBL/GenBank/DDBJ databases">
        <authorList>
            <consortium name="Pathogen Informatics"/>
            <person name="Doyle S."/>
        </authorList>
    </citation>
    <scope>NUCLEOTIDE SEQUENCE [LARGE SCALE GENOMIC DNA]</scope>
    <source>
        <strain evidence="3 4">NCTC11212</strain>
    </source>
</reference>
<gene>
    <name evidence="3" type="ORF">NCTC11212_04266</name>
</gene>